<comment type="caution">
    <text evidence="2">The sequence shown here is derived from an EMBL/GenBank/DDBJ whole genome shotgun (WGS) entry which is preliminary data.</text>
</comment>
<evidence type="ECO:0000313" key="3">
    <source>
        <dbReference type="Proteomes" id="UP000289340"/>
    </source>
</evidence>
<sequence>MGLVKGKWKQNMISKAWEGCRLTSRRPHLKLKSLSENDDDHEKKGSQLAPHGCFSVHVGPERQRFVVKTKYVNHPLFQMLLEETEQEYGFESDGPIWLPCNVDLFYKVLAEMDGEENNNNIIIHGFRRSFITMAKVFPFLVLRSPPRLLSHMNKGHGAYSVMDSELLR</sequence>
<dbReference type="GO" id="GO:0009733">
    <property type="term" value="P:response to auxin"/>
    <property type="evidence" value="ECO:0007669"/>
    <property type="project" value="InterPro"/>
</dbReference>
<dbReference type="Gramene" id="XM_028371283.1">
    <property type="protein sequence ID" value="XP_028227084.1"/>
    <property type="gene ID" value="LOC114408213"/>
</dbReference>
<dbReference type="AlphaFoldDB" id="A0A445L2Q3"/>
<dbReference type="EMBL" id="QZWG01000004">
    <property type="protein sequence ID" value="RZC17401.1"/>
    <property type="molecule type" value="Genomic_DNA"/>
</dbReference>
<proteinExistence type="inferred from homology"/>
<organism evidence="2 3">
    <name type="scientific">Glycine soja</name>
    <name type="common">Wild soybean</name>
    <dbReference type="NCBI Taxonomy" id="3848"/>
    <lineage>
        <taxon>Eukaryota</taxon>
        <taxon>Viridiplantae</taxon>
        <taxon>Streptophyta</taxon>
        <taxon>Embryophyta</taxon>
        <taxon>Tracheophyta</taxon>
        <taxon>Spermatophyta</taxon>
        <taxon>Magnoliopsida</taxon>
        <taxon>eudicotyledons</taxon>
        <taxon>Gunneridae</taxon>
        <taxon>Pentapetalae</taxon>
        <taxon>rosids</taxon>
        <taxon>fabids</taxon>
        <taxon>Fabales</taxon>
        <taxon>Fabaceae</taxon>
        <taxon>Papilionoideae</taxon>
        <taxon>50 kb inversion clade</taxon>
        <taxon>NPAAA clade</taxon>
        <taxon>indigoferoid/millettioid clade</taxon>
        <taxon>Phaseoleae</taxon>
        <taxon>Glycine</taxon>
        <taxon>Glycine subgen. Soja</taxon>
    </lineage>
</organism>
<reference evidence="2 3" key="1">
    <citation type="submission" date="2018-09" db="EMBL/GenBank/DDBJ databases">
        <title>A high-quality reference genome of wild soybean provides a powerful tool to mine soybean genomes.</title>
        <authorList>
            <person name="Xie M."/>
            <person name="Chung C.Y.L."/>
            <person name="Li M.-W."/>
            <person name="Wong F.-L."/>
            <person name="Chan T.-F."/>
            <person name="Lam H.-M."/>
        </authorList>
    </citation>
    <scope>NUCLEOTIDE SEQUENCE [LARGE SCALE GENOMIC DNA]</scope>
    <source>
        <strain evidence="3">cv. W05</strain>
        <tissue evidence="2">Hypocotyl of etiolated seedlings</tissue>
    </source>
</reference>
<name>A0A445L2Q3_GLYSO</name>
<accession>A0A445L2Q3</accession>
<evidence type="ECO:0000313" key="2">
    <source>
        <dbReference type="EMBL" id="RZC17401.1"/>
    </source>
</evidence>
<dbReference type="InterPro" id="IPR003676">
    <property type="entry name" value="SAUR_fam"/>
</dbReference>
<dbReference type="Pfam" id="PF02519">
    <property type="entry name" value="Auxin_inducible"/>
    <property type="match status" value="1"/>
</dbReference>
<protein>
    <submittedName>
        <fullName evidence="2">Auxin-responsive protein SAUR32</fullName>
    </submittedName>
</protein>
<comment type="similarity">
    <text evidence="1">Belongs to the ARG7 family.</text>
</comment>
<evidence type="ECO:0000256" key="1">
    <source>
        <dbReference type="ARBA" id="ARBA00006974"/>
    </source>
</evidence>
<gene>
    <name evidence="2" type="ORF">D0Y65_010270</name>
</gene>
<keyword evidence="3" id="KW-1185">Reference proteome</keyword>
<dbReference type="Proteomes" id="UP000289340">
    <property type="component" value="Chromosome 4"/>
</dbReference>
<dbReference type="PANTHER" id="PTHR31374:SF395">
    <property type="entry name" value="SMALL AUXIN-UP RNA-RELATED"/>
    <property type="match status" value="1"/>
</dbReference>
<dbReference type="PANTHER" id="PTHR31374">
    <property type="entry name" value="AUXIN-INDUCED PROTEIN-LIKE-RELATED"/>
    <property type="match status" value="1"/>
</dbReference>